<protein>
    <submittedName>
        <fullName evidence="2">Uncharacterized protein</fullName>
    </submittedName>
</protein>
<dbReference type="InParanoid" id="K3WEH5"/>
<dbReference type="EnsemblProtists" id="PYU1_T003366">
    <property type="protein sequence ID" value="PYU1_T003366"/>
    <property type="gene ID" value="PYU1_G003356"/>
</dbReference>
<keyword evidence="3" id="KW-1185">Reference proteome</keyword>
<accession>K3WEH5</accession>
<feature type="compositionally biased region" description="Basic and acidic residues" evidence="1">
    <location>
        <begin position="27"/>
        <end position="36"/>
    </location>
</feature>
<dbReference type="VEuPathDB" id="FungiDB:PYU1_G003356"/>
<organism evidence="2 3">
    <name type="scientific">Globisporangium ultimum (strain ATCC 200006 / CBS 805.95 / DAOM BR144)</name>
    <name type="common">Pythium ultimum</name>
    <dbReference type="NCBI Taxonomy" id="431595"/>
    <lineage>
        <taxon>Eukaryota</taxon>
        <taxon>Sar</taxon>
        <taxon>Stramenopiles</taxon>
        <taxon>Oomycota</taxon>
        <taxon>Peronosporomycetes</taxon>
        <taxon>Pythiales</taxon>
        <taxon>Pythiaceae</taxon>
        <taxon>Globisporangium</taxon>
    </lineage>
</organism>
<dbReference type="EMBL" id="GL376603">
    <property type="status" value="NOT_ANNOTATED_CDS"/>
    <property type="molecule type" value="Genomic_DNA"/>
</dbReference>
<reference evidence="2" key="3">
    <citation type="submission" date="2015-02" db="UniProtKB">
        <authorList>
            <consortium name="EnsemblProtists"/>
        </authorList>
    </citation>
    <scope>IDENTIFICATION</scope>
    <source>
        <strain evidence="2">DAOM BR144</strain>
    </source>
</reference>
<name>K3WEH5_GLOUD</name>
<reference evidence="3" key="1">
    <citation type="journal article" date="2010" name="Genome Biol.">
        <title>Genome sequence of the necrotrophic plant pathogen Pythium ultimum reveals original pathogenicity mechanisms and effector repertoire.</title>
        <authorList>
            <person name="Levesque C.A."/>
            <person name="Brouwer H."/>
            <person name="Cano L."/>
            <person name="Hamilton J.P."/>
            <person name="Holt C."/>
            <person name="Huitema E."/>
            <person name="Raffaele S."/>
            <person name="Robideau G.P."/>
            <person name="Thines M."/>
            <person name="Win J."/>
            <person name="Zerillo M.M."/>
            <person name="Beakes G.W."/>
            <person name="Boore J.L."/>
            <person name="Busam D."/>
            <person name="Dumas B."/>
            <person name="Ferriera S."/>
            <person name="Fuerstenberg S.I."/>
            <person name="Gachon C.M."/>
            <person name="Gaulin E."/>
            <person name="Govers F."/>
            <person name="Grenville-Briggs L."/>
            <person name="Horner N."/>
            <person name="Hostetler J."/>
            <person name="Jiang R.H."/>
            <person name="Johnson J."/>
            <person name="Krajaejun T."/>
            <person name="Lin H."/>
            <person name="Meijer H.J."/>
            <person name="Moore B."/>
            <person name="Morris P."/>
            <person name="Phuntmart V."/>
            <person name="Puiu D."/>
            <person name="Shetty J."/>
            <person name="Stajich J.E."/>
            <person name="Tripathy S."/>
            <person name="Wawra S."/>
            <person name="van West P."/>
            <person name="Whitty B.R."/>
            <person name="Coutinho P.M."/>
            <person name="Henrissat B."/>
            <person name="Martin F."/>
            <person name="Thomas P.D."/>
            <person name="Tyler B.M."/>
            <person name="De Vries R.P."/>
            <person name="Kamoun S."/>
            <person name="Yandell M."/>
            <person name="Tisserat N."/>
            <person name="Buell C.R."/>
        </authorList>
    </citation>
    <scope>NUCLEOTIDE SEQUENCE</scope>
    <source>
        <strain evidence="3">DAOM:BR144</strain>
    </source>
</reference>
<feature type="region of interest" description="Disordered" evidence="1">
    <location>
        <begin position="27"/>
        <end position="59"/>
    </location>
</feature>
<dbReference type="STRING" id="431595.K3WEH5"/>
<reference evidence="3" key="2">
    <citation type="submission" date="2010-04" db="EMBL/GenBank/DDBJ databases">
        <authorList>
            <person name="Buell R."/>
            <person name="Hamilton J."/>
            <person name="Hostetler J."/>
        </authorList>
    </citation>
    <scope>NUCLEOTIDE SEQUENCE [LARGE SCALE GENOMIC DNA]</scope>
    <source>
        <strain evidence="3">DAOM:BR144</strain>
    </source>
</reference>
<dbReference type="AlphaFoldDB" id="K3WEH5"/>
<dbReference type="HOGENOM" id="CLU_1810036_0_0_1"/>
<feature type="compositionally biased region" description="Polar residues" evidence="1">
    <location>
        <begin position="42"/>
        <end position="59"/>
    </location>
</feature>
<evidence type="ECO:0000313" key="2">
    <source>
        <dbReference type="EnsemblProtists" id="PYU1_T003366"/>
    </source>
</evidence>
<dbReference type="eggNOG" id="ENOG502S4NF">
    <property type="taxonomic scope" value="Eukaryota"/>
</dbReference>
<evidence type="ECO:0000256" key="1">
    <source>
        <dbReference type="SAM" id="MobiDB-lite"/>
    </source>
</evidence>
<dbReference type="Proteomes" id="UP000019132">
    <property type="component" value="Unassembled WGS sequence"/>
</dbReference>
<sequence length="143" mass="16449">MFRTEVSGFCFPTCLNEILQILKDEHEKHHQGEQMPRHRPRSANQRLRGNEQEATATSQSGAVVVRAYMETVLGAERLNSLHLTDDTIRKKAASSANTLETRERWKQELDLSKRRIESVIIRQQSRDDEAALFEVETTTRTQG</sequence>
<proteinExistence type="predicted"/>
<evidence type="ECO:0000313" key="3">
    <source>
        <dbReference type="Proteomes" id="UP000019132"/>
    </source>
</evidence>